<evidence type="ECO:0000313" key="1">
    <source>
        <dbReference type="Proteomes" id="UP000492821"/>
    </source>
</evidence>
<dbReference type="Proteomes" id="UP000492821">
    <property type="component" value="Unassembled WGS sequence"/>
</dbReference>
<keyword evidence="1" id="KW-1185">Reference proteome</keyword>
<reference evidence="2" key="2">
    <citation type="submission" date="2020-10" db="UniProtKB">
        <authorList>
            <consortium name="WormBaseParasite"/>
        </authorList>
    </citation>
    <scope>IDENTIFICATION</scope>
</reference>
<organism evidence="1 2">
    <name type="scientific">Panagrellus redivivus</name>
    <name type="common">Microworm</name>
    <dbReference type="NCBI Taxonomy" id="6233"/>
    <lineage>
        <taxon>Eukaryota</taxon>
        <taxon>Metazoa</taxon>
        <taxon>Ecdysozoa</taxon>
        <taxon>Nematoda</taxon>
        <taxon>Chromadorea</taxon>
        <taxon>Rhabditida</taxon>
        <taxon>Tylenchina</taxon>
        <taxon>Panagrolaimomorpha</taxon>
        <taxon>Panagrolaimoidea</taxon>
        <taxon>Panagrolaimidae</taxon>
        <taxon>Panagrellus</taxon>
    </lineage>
</organism>
<evidence type="ECO:0000313" key="2">
    <source>
        <dbReference type="WBParaSite" id="Pan_g20601.t1"/>
    </source>
</evidence>
<protein>
    <submittedName>
        <fullName evidence="2">Uncharacterized protein</fullName>
    </submittedName>
</protein>
<dbReference type="AlphaFoldDB" id="A0A7E4VFV2"/>
<reference evidence="1" key="1">
    <citation type="journal article" date="2013" name="Genetics">
        <title>The draft genome and transcriptome of Panagrellus redivivus are shaped by the harsh demands of a free-living lifestyle.</title>
        <authorList>
            <person name="Srinivasan J."/>
            <person name="Dillman A.R."/>
            <person name="Macchietto M.G."/>
            <person name="Heikkinen L."/>
            <person name="Lakso M."/>
            <person name="Fracchia K.M."/>
            <person name="Antoshechkin I."/>
            <person name="Mortazavi A."/>
            <person name="Wong G."/>
            <person name="Sternberg P.W."/>
        </authorList>
    </citation>
    <scope>NUCLEOTIDE SEQUENCE [LARGE SCALE GENOMIC DNA]</scope>
    <source>
        <strain evidence="1">MT8872</strain>
    </source>
</reference>
<proteinExistence type="predicted"/>
<accession>A0A7E4VFV2</accession>
<name>A0A7E4VFV2_PANRE</name>
<dbReference type="WBParaSite" id="Pan_g20601.t1">
    <property type="protein sequence ID" value="Pan_g20601.t1"/>
    <property type="gene ID" value="Pan_g20601"/>
</dbReference>
<sequence>MATCCRQHYLSELRNAARAKKTKTKVERSEAKKNAVEDETLLKSRKMARKTSPSSGAVMFFVWLNNSRQPGRHSCVSSFLLSFIFHGDLTETTCIPSTGHA</sequence>